<reference evidence="1" key="1">
    <citation type="journal article" date="2014" name="Front. Microbiol.">
        <title>High frequency of phylogenetically diverse reductive dehalogenase-homologous genes in deep subseafloor sedimentary metagenomes.</title>
        <authorList>
            <person name="Kawai M."/>
            <person name="Futagami T."/>
            <person name="Toyoda A."/>
            <person name="Takaki Y."/>
            <person name="Nishi S."/>
            <person name="Hori S."/>
            <person name="Arai W."/>
            <person name="Tsubouchi T."/>
            <person name="Morono Y."/>
            <person name="Uchiyama I."/>
            <person name="Ito T."/>
            <person name="Fujiyama A."/>
            <person name="Inagaki F."/>
            <person name="Takami H."/>
        </authorList>
    </citation>
    <scope>NUCLEOTIDE SEQUENCE</scope>
    <source>
        <strain evidence="1">Expedition CK06-06</strain>
    </source>
</reference>
<name>X0Y5M9_9ZZZZ</name>
<dbReference type="AlphaFoldDB" id="X0Y5M9"/>
<organism evidence="1">
    <name type="scientific">marine sediment metagenome</name>
    <dbReference type="NCBI Taxonomy" id="412755"/>
    <lineage>
        <taxon>unclassified sequences</taxon>
        <taxon>metagenomes</taxon>
        <taxon>ecological metagenomes</taxon>
    </lineage>
</organism>
<gene>
    <name evidence="1" type="ORF">S01H1_73850</name>
</gene>
<feature type="non-terminal residue" evidence="1">
    <location>
        <position position="70"/>
    </location>
</feature>
<comment type="caution">
    <text evidence="1">The sequence shown here is derived from an EMBL/GenBank/DDBJ whole genome shotgun (WGS) entry which is preliminary data.</text>
</comment>
<sequence length="70" mass="7623">MKRRAHSNGQMGVGVDLTRPELVEDARHPALATDEVVRRRTRCRTVEQGGSSYVAFRALDHHATPAAAAA</sequence>
<evidence type="ECO:0000313" key="1">
    <source>
        <dbReference type="EMBL" id="GAG32171.1"/>
    </source>
</evidence>
<protein>
    <submittedName>
        <fullName evidence="1">Uncharacterized protein</fullName>
    </submittedName>
</protein>
<proteinExistence type="predicted"/>
<accession>X0Y5M9</accession>
<dbReference type="EMBL" id="BARS01049367">
    <property type="protein sequence ID" value="GAG32171.1"/>
    <property type="molecule type" value="Genomic_DNA"/>
</dbReference>